<dbReference type="EMBL" id="FLOB01000002">
    <property type="protein sequence ID" value="SBS27770.1"/>
    <property type="molecule type" value="Genomic_DNA"/>
</dbReference>
<dbReference type="GO" id="GO:0003700">
    <property type="term" value="F:DNA-binding transcription factor activity"/>
    <property type="evidence" value="ECO:0007669"/>
    <property type="project" value="InterPro"/>
</dbReference>
<dbReference type="InterPro" id="IPR052158">
    <property type="entry name" value="INH-QAR"/>
</dbReference>
<dbReference type="Pfam" id="PF12833">
    <property type="entry name" value="HTH_18"/>
    <property type="match status" value="1"/>
</dbReference>
<organism evidence="4 5">
    <name type="scientific">Marinomonas spartinae</name>
    <dbReference type="NCBI Taxonomy" id="1792290"/>
    <lineage>
        <taxon>Bacteria</taxon>
        <taxon>Pseudomonadati</taxon>
        <taxon>Pseudomonadota</taxon>
        <taxon>Gammaproteobacteria</taxon>
        <taxon>Oceanospirillales</taxon>
        <taxon>Oceanospirillaceae</taxon>
        <taxon>Marinomonas</taxon>
    </lineage>
</organism>
<evidence type="ECO:0000313" key="5">
    <source>
        <dbReference type="Proteomes" id="UP000092544"/>
    </source>
</evidence>
<evidence type="ECO:0000256" key="2">
    <source>
        <dbReference type="ARBA" id="ARBA00023163"/>
    </source>
</evidence>
<dbReference type="AlphaFoldDB" id="A0A1A8T7I5"/>
<accession>A0A1A8T7I5</accession>
<dbReference type="GO" id="GO:0043565">
    <property type="term" value="F:sequence-specific DNA binding"/>
    <property type="evidence" value="ECO:0007669"/>
    <property type="project" value="InterPro"/>
</dbReference>
<sequence length="317" mass="35615">MTQYHIAVVAYQDCLLSAAYGFAEIFELANEACQAASLPTHLTTHQLSEKEIQAASWDKQYKDAFHAILLPPSLNQASYSQTNPIIKDFLIHQHRHGAILCSACAGAFFLADTGITDKRVMTTHWALESALRERFPKQPVDTSKILINQGDVITAGGMMSWVDLALELVQALTNTHIVRQLGKTLVIDTGKREQRYYQQFQPSFDHGDGAILKVQHHLQGDYAHVQRTDTMAQLAKLTPRTFLRRFAKSTGLNPNEYLQRLRIQVACDTLEQTTLPFETIALQVGYDDVGSCRKAFRKITGLTPSAFRQRFVSPLTH</sequence>
<reference evidence="4 5" key="1">
    <citation type="submission" date="2016-06" db="EMBL/GenBank/DDBJ databases">
        <authorList>
            <person name="Kjaerup R.B."/>
            <person name="Dalgaard T.S."/>
            <person name="Juul-Madsen H.R."/>
        </authorList>
    </citation>
    <scope>NUCLEOTIDE SEQUENCE [LARGE SCALE GENOMIC DNA]</scope>
    <source>
        <strain evidence="4 5">CECT 8886</strain>
    </source>
</reference>
<dbReference type="Pfam" id="PF01965">
    <property type="entry name" value="DJ-1_PfpI"/>
    <property type="match status" value="1"/>
</dbReference>
<gene>
    <name evidence="4" type="primary">cdhR_1</name>
    <name evidence="4" type="ORF">MSP8886_00950</name>
</gene>
<dbReference type="InterPro" id="IPR009057">
    <property type="entry name" value="Homeodomain-like_sf"/>
</dbReference>
<keyword evidence="2" id="KW-0804">Transcription</keyword>
<evidence type="ECO:0000313" key="4">
    <source>
        <dbReference type="EMBL" id="SBS27770.1"/>
    </source>
</evidence>
<evidence type="ECO:0000259" key="3">
    <source>
        <dbReference type="PROSITE" id="PS01124"/>
    </source>
</evidence>
<evidence type="ECO:0000256" key="1">
    <source>
        <dbReference type="ARBA" id="ARBA00023015"/>
    </source>
</evidence>
<proteinExistence type="predicted"/>
<keyword evidence="1" id="KW-0805">Transcription regulation</keyword>
<dbReference type="Gene3D" id="1.10.10.60">
    <property type="entry name" value="Homeodomain-like"/>
    <property type="match status" value="1"/>
</dbReference>
<dbReference type="STRING" id="1792290.MSP8886_00950"/>
<dbReference type="PANTHER" id="PTHR43130">
    <property type="entry name" value="ARAC-FAMILY TRANSCRIPTIONAL REGULATOR"/>
    <property type="match status" value="1"/>
</dbReference>
<dbReference type="PROSITE" id="PS01124">
    <property type="entry name" value="HTH_ARAC_FAMILY_2"/>
    <property type="match status" value="1"/>
</dbReference>
<dbReference type="InterPro" id="IPR002818">
    <property type="entry name" value="DJ-1/PfpI"/>
</dbReference>
<dbReference type="Gene3D" id="3.40.50.880">
    <property type="match status" value="1"/>
</dbReference>
<dbReference type="PANTHER" id="PTHR43130:SF3">
    <property type="entry name" value="HTH-TYPE TRANSCRIPTIONAL REGULATOR RV1931C"/>
    <property type="match status" value="1"/>
</dbReference>
<dbReference type="InterPro" id="IPR029062">
    <property type="entry name" value="Class_I_gatase-like"/>
</dbReference>
<dbReference type="RefSeq" id="WP_067013287.1">
    <property type="nucleotide sequence ID" value="NZ_FLOB01000002.1"/>
</dbReference>
<dbReference type="SMART" id="SM00342">
    <property type="entry name" value="HTH_ARAC"/>
    <property type="match status" value="1"/>
</dbReference>
<dbReference type="InterPro" id="IPR018060">
    <property type="entry name" value="HTH_AraC"/>
</dbReference>
<dbReference type="SUPFAM" id="SSF46689">
    <property type="entry name" value="Homeodomain-like"/>
    <property type="match status" value="2"/>
</dbReference>
<protein>
    <submittedName>
        <fullName evidence="4">HTH-type transcriptional regulator CdhR</fullName>
    </submittedName>
</protein>
<name>A0A1A8T7I5_9GAMM</name>
<dbReference type="OrthoDB" id="9803764at2"/>
<dbReference type="SUPFAM" id="SSF52317">
    <property type="entry name" value="Class I glutamine amidotransferase-like"/>
    <property type="match status" value="1"/>
</dbReference>
<keyword evidence="5" id="KW-1185">Reference proteome</keyword>
<feature type="domain" description="HTH araC/xylS-type" evidence="3">
    <location>
        <begin position="212"/>
        <end position="310"/>
    </location>
</feature>
<dbReference type="Proteomes" id="UP000092544">
    <property type="component" value="Unassembled WGS sequence"/>
</dbReference>